<keyword evidence="3" id="KW-1185">Reference proteome</keyword>
<dbReference type="OrthoDB" id="9776669at2"/>
<feature type="chain" id="PRO_5019331866" evidence="1">
    <location>
        <begin position="29"/>
        <end position="332"/>
    </location>
</feature>
<sequence>MFHKFTTAMRGAALSAVLLATAALPAAAQDVRIGAMREGSSWYVFAATLQQMIEPILGPNSTEIIARGGGIANPMVVQSGRAEIALSNVASAVWAQQGSDVYDGMAAPDISALVGGLNDVYIGVIAREEFLQRAGTRDLKEIAQSDIPFRLLIKPVGSSAVPAAEMIFESLGVSMDDIRARGGDVIQLDTNQIADQLRNGGADIYIDTIIQGHPTITEVGLTTRVAFLDLPPEAQEMLSQNGMTIGEYGPWFEGQTEPTSGANLGTVLIANNDLDEDTAYTITKTIIENAEALKASHGAWSQFDPATAMLPERTGIPLHPGAARYYQEAGLM</sequence>
<dbReference type="PANTHER" id="PTHR42941:SF1">
    <property type="entry name" value="SLL1037 PROTEIN"/>
    <property type="match status" value="1"/>
</dbReference>
<dbReference type="Proteomes" id="UP000285530">
    <property type="component" value="Unassembled WGS sequence"/>
</dbReference>
<dbReference type="PANTHER" id="PTHR42941">
    <property type="entry name" value="SLL1037 PROTEIN"/>
    <property type="match status" value="1"/>
</dbReference>
<reference evidence="2 3" key="1">
    <citation type="submission" date="2018-09" db="EMBL/GenBank/DDBJ databases">
        <title>Paracoccus onubensis nov. sp. a moderate halophilic bacterium isolated from Gruta de las Maravillas (Aracena, Spain).</title>
        <authorList>
            <person name="Jurado V."/>
            <person name="Gutierrez-Patricio S."/>
            <person name="Gonzalez-Pimentel J.L."/>
            <person name="Laiz L."/>
            <person name="Saiz-Jimenez C."/>
        </authorList>
    </citation>
    <scope>NUCLEOTIDE SEQUENCE [LARGE SCALE GENOMIC DNA]</scope>
    <source>
        <strain evidence="2 3">DSM 19484</strain>
    </source>
</reference>
<gene>
    <name evidence="2" type="ORF">D3P06_03575</name>
</gene>
<dbReference type="AlphaFoldDB" id="A0A419A0I3"/>
<keyword evidence="1" id="KW-0732">Signal</keyword>
<dbReference type="NCBIfam" id="TIGR02122">
    <property type="entry name" value="TRAP_TAXI"/>
    <property type="match status" value="1"/>
</dbReference>
<dbReference type="Gene3D" id="3.40.190.10">
    <property type="entry name" value="Periplasmic binding protein-like II"/>
    <property type="match status" value="2"/>
</dbReference>
<dbReference type="EMBL" id="QZEV01000009">
    <property type="protein sequence ID" value="RJL06413.1"/>
    <property type="molecule type" value="Genomic_DNA"/>
</dbReference>
<dbReference type="Pfam" id="PF16868">
    <property type="entry name" value="NMT1_3"/>
    <property type="match status" value="1"/>
</dbReference>
<dbReference type="InterPro" id="IPR011852">
    <property type="entry name" value="TRAP_TAXI"/>
</dbReference>
<evidence type="ECO:0000256" key="1">
    <source>
        <dbReference type="SAM" id="SignalP"/>
    </source>
</evidence>
<comment type="caution">
    <text evidence="2">The sequence shown here is derived from an EMBL/GenBank/DDBJ whole genome shotgun (WGS) entry which is preliminary data.</text>
</comment>
<organism evidence="2 3">
    <name type="scientific">Paracoccus aestuarii</name>
    <dbReference type="NCBI Taxonomy" id="453842"/>
    <lineage>
        <taxon>Bacteria</taxon>
        <taxon>Pseudomonadati</taxon>
        <taxon>Pseudomonadota</taxon>
        <taxon>Alphaproteobacteria</taxon>
        <taxon>Rhodobacterales</taxon>
        <taxon>Paracoccaceae</taxon>
        <taxon>Paracoccus</taxon>
    </lineage>
</organism>
<accession>A0A419A0I3</accession>
<proteinExistence type="predicted"/>
<feature type="signal peptide" evidence="1">
    <location>
        <begin position="1"/>
        <end position="28"/>
    </location>
</feature>
<evidence type="ECO:0000313" key="2">
    <source>
        <dbReference type="EMBL" id="RJL06413.1"/>
    </source>
</evidence>
<dbReference type="RefSeq" id="WP_119885247.1">
    <property type="nucleotide sequence ID" value="NZ_CP067169.1"/>
</dbReference>
<evidence type="ECO:0000313" key="3">
    <source>
        <dbReference type="Proteomes" id="UP000285530"/>
    </source>
</evidence>
<dbReference type="SUPFAM" id="SSF53850">
    <property type="entry name" value="Periplasmic binding protein-like II"/>
    <property type="match status" value="1"/>
</dbReference>
<protein>
    <submittedName>
        <fullName evidence="2">TAXI family TRAP transporter solute-binding subunit</fullName>
    </submittedName>
</protein>
<name>A0A419A0I3_9RHOB</name>